<sequence>MKAMLIFLYKLRYETSIIMLVHAISKVGCLKSRGK</sequence>
<evidence type="ECO:0000313" key="2">
    <source>
        <dbReference type="Proteomes" id="UP000077407"/>
    </source>
</evidence>
<evidence type="ECO:0000313" key="1">
    <source>
        <dbReference type="EMBL" id="OAA83586.1"/>
    </source>
</evidence>
<gene>
    <name evidence="1" type="ORF">WY13_03373</name>
</gene>
<proteinExistence type="predicted"/>
<reference evidence="1 2" key="1">
    <citation type="journal article" date="2015" name="Biotechnol. Bioeng.">
        <title>Genome sequence and phenotypic characterization of Caulobacter segnis.</title>
        <authorList>
            <person name="Patel S."/>
            <person name="Fletcher B."/>
            <person name="Scott D.C."/>
            <person name="Ely B."/>
        </authorList>
    </citation>
    <scope>NUCLEOTIDE SEQUENCE [LARGE SCALE GENOMIC DNA]</scope>
    <source>
        <strain evidence="1 2">ERI-2</strain>
    </source>
</reference>
<comment type="caution">
    <text evidence="1">The sequence shown here is derived from an EMBL/GenBank/DDBJ whole genome shotgun (WGS) entry which is preliminary data.</text>
</comment>
<organism evidence="1 2">
    <name type="scientific">Clostridium ljungdahlii</name>
    <dbReference type="NCBI Taxonomy" id="1538"/>
    <lineage>
        <taxon>Bacteria</taxon>
        <taxon>Bacillati</taxon>
        <taxon>Bacillota</taxon>
        <taxon>Clostridia</taxon>
        <taxon>Eubacteriales</taxon>
        <taxon>Clostridiaceae</taxon>
        <taxon>Clostridium</taxon>
    </lineage>
</organism>
<dbReference type="EMBL" id="LITT01000058">
    <property type="protein sequence ID" value="OAA83586.1"/>
    <property type="molecule type" value="Genomic_DNA"/>
</dbReference>
<accession>A0A162KT11</accession>
<dbReference type="PATRIC" id="fig|1538.10.peg.3432"/>
<dbReference type="Proteomes" id="UP000077407">
    <property type="component" value="Unassembled WGS sequence"/>
</dbReference>
<name>A0A162KT11_9CLOT</name>
<dbReference type="AlphaFoldDB" id="A0A162KT11"/>
<protein>
    <submittedName>
        <fullName evidence="1">Uncharacterized protein</fullName>
    </submittedName>
</protein>